<evidence type="ECO:0000313" key="2">
    <source>
        <dbReference type="EMBL" id="KGL67468.1"/>
    </source>
</evidence>
<name>A0A099YEZ7_LIMMU</name>
<dbReference type="EMBL" id="JROC01000021">
    <property type="protein sequence ID" value="KGL67468.1"/>
    <property type="molecule type" value="Genomic_DNA"/>
</dbReference>
<dbReference type="Proteomes" id="UP000030001">
    <property type="component" value="Unassembled WGS sequence"/>
</dbReference>
<organism evidence="2 3">
    <name type="scientific">Limosilactobacillus mucosae</name>
    <name type="common">Lactobacillus mucosae</name>
    <dbReference type="NCBI Taxonomy" id="97478"/>
    <lineage>
        <taxon>Bacteria</taxon>
        <taxon>Bacillati</taxon>
        <taxon>Bacillota</taxon>
        <taxon>Bacilli</taxon>
        <taxon>Lactobacillales</taxon>
        <taxon>Lactobacillaceae</taxon>
        <taxon>Limosilactobacillus</taxon>
    </lineage>
</organism>
<accession>A0A099YEZ7</accession>
<dbReference type="InterPro" id="IPR025536">
    <property type="entry name" value="DUF4422"/>
</dbReference>
<evidence type="ECO:0000259" key="1">
    <source>
        <dbReference type="Pfam" id="PF14393"/>
    </source>
</evidence>
<feature type="domain" description="DUF4422" evidence="1">
    <location>
        <begin position="4"/>
        <end position="217"/>
    </location>
</feature>
<dbReference type="Pfam" id="PF14393">
    <property type="entry name" value="DUF4422"/>
    <property type="match status" value="1"/>
</dbReference>
<comment type="caution">
    <text evidence="2">The sequence shown here is derived from an EMBL/GenBank/DDBJ whole genome shotgun (WGS) entry which is preliminary data.</text>
</comment>
<evidence type="ECO:0000313" key="3">
    <source>
        <dbReference type="Proteomes" id="UP000030001"/>
    </source>
</evidence>
<proteinExistence type="predicted"/>
<gene>
    <name evidence="2" type="ORF">LX03_01190</name>
</gene>
<reference evidence="2 3" key="1">
    <citation type="submission" date="2014-09" db="EMBL/GenBank/DDBJ databases">
        <title>Lactobacillus mucosae CRL573 Genome Sequencing.</title>
        <authorList>
            <person name="Bleckwedel J."/>
            <person name="Teran L.C."/>
            <person name="Bonacina J."/>
            <person name="Saavedra L."/>
            <person name="Mozzi F.B."/>
            <person name="Raya R.R."/>
        </authorList>
    </citation>
    <scope>NUCLEOTIDE SEQUENCE [LARGE SCALE GENOMIC DNA]</scope>
    <source>
        <strain evidence="2 3">CRL573</strain>
    </source>
</reference>
<protein>
    <submittedName>
        <fullName evidence="2">Exopolysaccharide biosynthesis protein</fullName>
    </submittedName>
</protein>
<dbReference type="AlphaFoldDB" id="A0A099YEZ7"/>
<sequence>MNIKVLVAVHKNYAMPSDPMYLPVFVGKDLHPDVNDTFQGDNTGDNISKKNAHYNELTALYWGWKNLPDVDALGLVHYRRYFSLHHDKDLSKVLSTAEAENLLKDYDVILPKQRNYFIETNESHYLHVHEHEPLEVTRAVINKKYPAYAKSFETVMKRTKAHYFNMMIMKKQPLDEYCTWLFDVLGEVEKRIDYSNYTPYEQRVFGFLSELLLDTWLGCHPEYRTVDVNYVFMEKQNWLLKGGKFLKRKIMGHGEH</sequence>